<dbReference type="InterPro" id="IPR013324">
    <property type="entry name" value="RNA_pol_sigma_r3/r4-like"/>
</dbReference>
<dbReference type="GO" id="GO:0003677">
    <property type="term" value="F:DNA binding"/>
    <property type="evidence" value="ECO:0007669"/>
    <property type="project" value="UniProtKB-KW"/>
</dbReference>
<organism evidence="9 10">
    <name type="scientific">Candidatus Nesterenkonia stercoripullorum</name>
    <dbReference type="NCBI Taxonomy" id="2838701"/>
    <lineage>
        <taxon>Bacteria</taxon>
        <taxon>Bacillati</taxon>
        <taxon>Actinomycetota</taxon>
        <taxon>Actinomycetes</taxon>
        <taxon>Micrococcales</taxon>
        <taxon>Micrococcaceae</taxon>
        <taxon>Nesterenkonia</taxon>
    </lineage>
</organism>
<dbReference type="SUPFAM" id="SSF88659">
    <property type="entry name" value="Sigma3 and sigma4 domains of RNA polymerase sigma factors"/>
    <property type="match status" value="1"/>
</dbReference>
<dbReference type="GO" id="GO:0006352">
    <property type="term" value="P:DNA-templated transcription initiation"/>
    <property type="evidence" value="ECO:0007669"/>
    <property type="project" value="InterPro"/>
</dbReference>
<dbReference type="InterPro" id="IPR013325">
    <property type="entry name" value="RNA_pol_sigma_r2"/>
</dbReference>
<reference evidence="9" key="1">
    <citation type="journal article" date="2021" name="PeerJ">
        <title>Extensive microbial diversity within the chicken gut microbiome revealed by metagenomics and culture.</title>
        <authorList>
            <person name="Gilroy R."/>
            <person name="Ravi A."/>
            <person name="Getino M."/>
            <person name="Pursley I."/>
            <person name="Horton D.L."/>
            <person name="Alikhan N.F."/>
            <person name="Baker D."/>
            <person name="Gharbi K."/>
            <person name="Hall N."/>
            <person name="Watson M."/>
            <person name="Adriaenssens E.M."/>
            <person name="Foster-Nyarko E."/>
            <person name="Jarju S."/>
            <person name="Secka A."/>
            <person name="Antonio M."/>
            <person name="Oren A."/>
            <person name="Chaudhuri R.R."/>
            <person name="La Ragione R."/>
            <person name="Hildebrand F."/>
            <person name="Pallen M.J."/>
        </authorList>
    </citation>
    <scope>NUCLEOTIDE SEQUENCE</scope>
    <source>
        <strain evidence="9">ChiHejej3B27-3195</strain>
    </source>
</reference>
<dbReference type="Gene3D" id="1.10.1740.10">
    <property type="match status" value="1"/>
</dbReference>
<dbReference type="PANTHER" id="PTHR43133:SF66">
    <property type="entry name" value="ECF RNA POLYMERASE SIGMA FACTOR SIGK"/>
    <property type="match status" value="1"/>
</dbReference>
<dbReference type="InterPro" id="IPR007627">
    <property type="entry name" value="RNA_pol_sigma70_r2"/>
</dbReference>
<evidence type="ECO:0000313" key="9">
    <source>
        <dbReference type="EMBL" id="HIX00753.1"/>
    </source>
</evidence>
<evidence type="ECO:0000256" key="2">
    <source>
        <dbReference type="ARBA" id="ARBA00023015"/>
    </source>
</evidence>
<comment type="similarity">
    <text evidence="1">Belongs to the sigma-70 factor family. ECF subfamily.</text>
</comment>
<dbReference type="Gene3D" id="1.10.10.10">
    <property type="entry name" value="Winged helix-like DNA-binding domain superfamily/Winged helix DNA-binding domain"/>
    <property type="match status" value="1"/>
</dbReference>
<sequence length="198" mass="22034">MSEARPESVTPGDPSADSDPCGKILLRIQRGDDGAFEELYRGQATILLAAVLRIVRNRSLAEEVLQDVFTDVWRSSSSFDPQRGTGRAWLMTMCRRRAIDRVRSVQAQQNRDFAEGVKEAHQQSPDLGEDVVEHVEAARAATALKNLPAHQAEAIALAYYHDLSHAEIARRLGVPLGTIKSRIRDGMRQLRVHMEVAP</sequence>
<keyword evidence="5" id="KW-0804">Transcription</keyword>
<dbReference type="InterPro" id="IPR039425">
    <property type="entry name" value="RNA_pol_sigma-70-like"/>
</dbReference>
<evidence type="ECO:0000256" key="3">
    <source>
        <dbReference type="ARBA" id="ARBA00023082"/>
    </source>
</evidence>
<feature type="region of interest" description="Disordered" evidence="6">
    <location>
        <begin position="1"/>
        <end position="21"/>
    </location>
</feature>
<dbReference type="InterPro" id="IPR007630">
    <property type="entry name" value="RNA_pol_sigma70_r4"/>
</dbReference>
<evidence type="ECO:0000259" key="7">
    <source>
        <dbReference type="Pfam" id="PF04542"/>
    </source>
</evidence>
<evidence type="ECO:0000259" key="8">
    <source>
        <dbReference type="Pfam" id="PF04545"/>
    </source>
</evidence>
<name>A0A9D1UUR3_9MICC</name>
<accession>A0A9D1UUR3</accession>
<dbReference type="Pfam" id="PF04542">
    <property type="entry name" value="Sigma70_r2"/>
    <property type="match status" value="1"/>
</dbReference>
<keyword evidence="2" id="KW-0805">Transcription regulation</keyword>
<keyword evidence="3" id="KW-0731">Sigma factor</keyword>
<dbReference type="PANTHER" id="PTHR43133">
    <property type="entry name" value="RNA POLYMERASE ECF-TYPE SIGMA FACTO"/>
    <property type="match status" value="1"/>
</dbReference>
<evidence type="ECO:0000256" key="5">
    <source>
        <dbReference type="ARBA" id="ARBA00023163"/>
    </source>
</evidence>
<dbReference type="AlphaFoldDB" id="A0A9D1UUR3"/>
<keyword evidence="4" id="KW-0238">DNA-binding</keyword>
<dbReference type="Pfam" id="PF04545">
    <property type="entry name" value="Sigma70_r4"/>
    <property type="match status" value="1"/>
</dbReference>
<dbReference type="NCBIfam" id="TIGR02937">
    <property type="entry name" value="sigma70-ECF"/>
    <property type="match status" value="1"/>
</dbReference>
<feature type="domain" description="RNA polymerase sigma-70 region 4" evidence="8">
    <location>
        <begin position="143"/>
        <end position="191"/>
    </location>
</feature>
<dbReference type="InterPro" id="IPR036388">
    <property type="entry name" value="WH-like_DNA-bd_sf"/>
</dbReference>
<comment type="caution">
    <text evidence="9">The sequence shown here is derived from an EMBL/GenBank/DDBJ whole genome shotgun (WGS) entry which is preliminary data.</text>
</comment>
<protein>
    <submittedName>
        <fullName evidence="9">Sigma-70 family RNA polymerase sigma factor</fullName>
    </submittedName>
</protein>
<dbReference type="GO" id="GO:0016987">
    <property type="term" value="F:sigma factor activity"/>
    <property type="evidence" value="ECO:0007669"/>
    <property type="project" value="UniProtKB-KW"/>
</dbReference>
<proteinExistence type="inferred from homology"/>
<dbReference type="EMBL" id="DXGD01000427">
    <property type="protein sequence ID" value="HIX00753.1"/>
    <property type="molecule type" value="Genomic_DNA"/>
</dbReference>
<reference evidence="9" key="2">
    <citation type="submission" date="2021-04" db="EMBL/GenBank/DDBJ databases">
        <authorList>
            <person name="Gilroy R."/>
        </authorList>
    </citation>
    <scope>NUCLEOTIDE SEQUENCE</scope>
    <source>
        <strain evidence="9">ChiHejej3B27-3195</strain>
    </source>
</reference>
<gene>
    <name evidence="9" type="ORF">H9871_11510</name>
</gene>
<evidence type="ECO:0000313" key="10">
    <source>
        <dbReference type="Proteomes" id="UP000824151"/>
    </source>
</evidence>
<evidence type="ECO:0000256" key="4">
    <source>
        <dbReference type="ARBA" id="ARBA00023125"/>
    </source>
</evidence>
<evidence type="ECO:0000256" key="1">
    <source>
        <dbReference type="ARBA" id="ARBA00010641"/>
    </source>
</evidence>
<dbReference type="Proteomes" id="UP000824151">
    <property type="component" value="Unassembled WGS sequence"/>
</dbReference>
<dbReference type="SUPFAM" id="SSF88946">
    <property type="entry name" value="Sigma2 domain of RNA polymerase sigma factors"/>
    <property type="match status" value="1"/>
</dbReference>
<dbReference type="InterPro" id="IPR014284">
    <property type="entry name" value="RNA_pol_sigma-70_dom"/>
</dbReference>
<evidence type="ECO:0000256" key="6">
    <source>
        <dbReference type="SAM" id="MobiDB-lite"/>
    </source>
</evidence>
<feature type="domain" description="RNA polymerase sigma-70 region 2" evidence="7">
    <location>
        <begin position="47"/>
        <end position="105"/>
    </location>
</feature>
<dbReference type="CDD" id="cd06171">
    <property type="entry name" value="Sigma70_r4"/>
    <property type="match status" value="1"/>
</dbReference>